<keyword evidence="2" id="KW-1185">Reference proteome</keyword>
<evidence type="ECO:0000313" key="1">
    <source>
        <dbReference type="EMBL" id="CAH1202286.1"/>
    </source>
</evidence>
<proteinExistence type="predicted"/>
<name>A0ABN8GBM2_9BACL</name>
<comment type="caution">
    <text evidence="1">The sequence shown here is derived from an EMBL/GenBank/DDBJ whole genome shotgun (WGS) entry which is preliminary data.</text>
</comment>
<dbReference type="RefSeq" id="WP_276574832.1">
    <property type="nucleotide sequence ID" value="NZ_CAKMMW010000004.1"/>
</dbReference>
<accession>A0ABN8GBM2</accession>
<reference evidence="1" key="1">
    <citation type="submission" date="2022-01" db="EMBL/GenBank/DDBJ databases">
        <authorList>
            <person name="Criscuolo A."/>
        </authorList>
    </citation>
    <scope>NUCLEOTIDE SEQUENCE</scope>
    <source>
        <strain evidence="1">CIP111891</strain>
    </source>
</reference>
<evidence type="ECO:0000313" key="2">
    <source>
        <dbReference type="Proteomes" id="UP000838821"/>
    </source>
</evidence>
<protein>
    <submittedName>
        <fullName evidence="1">Uncharacterized protein</fullName>
    </submittedName>
</protein>
<gene>
    <name evidence="1" type="ORF">PAECIP111891_02115</name>
</gene>
<dbReference type="Proteomes" id="UP000838821">
    <property type="component" value="Unassembled WGS sequence"/>
</dbReference>
<dbReference type="EMBL" id="CAKMMW010000004">
    <property type="protein sequence ID" value="CAH1202286.1"/>
    <property type="molecule type" value="Genomic_DNA"/>
</dbReference>
<sequence length="42" mass="4610">MEAVKLIAKPVVGTLIHKVILLITHFVYGTKICLLPGFVCTE</sequence>
<organism evidence="1 2">
    <name type="scientific">Paenibacillus allorhizoplanae</name>
    <dbReference type="NCBI Taxonomy" id="2905648"/>
    <lineage>
        <taxon>Bacteria</taxon>
        <taxon>Bacillati</taxon>
        <taxon>Bacillota</taxon>
        <taxon>Bacilli</taxon>
        <taxon>Bacillales</taxon>
        <taxon>Paenibacillaceae</taxon>
        <taxon>Paenibacillus</taxon>
    </lineage>
</organism>